<dbReference type="EMBL" id="CP036279">
    <property type="protein sequence ID" value="QDU62344.1"/>
    <property type="molecule type" value="Genomic_DNA"/>
</dbReference>
<evidence type="ECO:0000313" key="3">
    <source>
        <dbReference type="Proteomes" id="UP000317093"/>
    </source>
</evidence>
<protein>
    <submittedName>
        <fullName evidence="2">Uncharacterized protein</fullName>
    </submittedName>
</protein>
<dbReference type="KEGG" id="knv:Pan216_32110"/>
<organism evidence="2 3">
    <name type="scientific">Kolteria novifilia</name>
    <dbReference type="NCBI Taxonomy" id="2527975"/>
    <lineage>
        <taxon>Bacteria</taxon>
        <taxon>Pseudomonadati</taxon>
        <taxon>Planctomycetota</taxon>
        <taxon>Planctomycetia</taxon>
        <taxon>Kolteriales</taxon>
        <taxon>Kolteriaceae</taxon>
        <taxon>Kolteria</taxon>
    </lineage>
</organism>
<dbReference type="InterPro" id="IPR002765">
    <property type="entry name" value="UPF0145_YbjQ-like"/>
</dbReference>
<dbReference type="PANTHER" id="PTHR34068:SF2">
    <property type="entry name" value="UPF0145 PROTEIN SCO3412"/>
    <property type="match status" value="1"/>
</dbReference>
<dbReference type="PANTHER" id="PTHR34068">
    <property type="entry name" value="UPF0145 PROTEIN YBJQ"/>
    <property type="match status" value="1"/>
</dbReference>
<sequence>MENKPFTSDLSAKDFWLVLDRGYEPLGLVLGNCIFSMGAVKGFMSNLKGMAQGELKDYSKLMYDARELAMKRMEAEAERLGADGVVAVKLNIEYMHNGEWMEVTAVGTAIKKIPGHDGTPSGKVFIS</sequence>
<dbReference type="RefSeq" id="WP_145259030.1">
    <property type="nucleotide sequence ID" value="NZ_CP036279.1"/>
</dbReference>
<gene>
    <name evidence="2" type="ORF">Pan216_32110</name>
</gene>
<keyword evidence="3" id="KW-1185">Reference proteome</keyword>
<dbReference type="SUPFAM" id="SSF117782">
    <property type="entry name" value="YbjQ-like"/>
    <property type="match status" value="1"/>
</dbReference>
<dbReference type="Gene3D" id="3.30.110.70">
    <property type="entry name" value="Hypothetical protein apc22750. Chain B"/>
    <property type="match status" value="1"/>
</dbReference>
<dbReference type="AlphaFoldDB" id="A0A518B5U7"/>
<dbReference type="Pfam" id="PF01906">
    <property type="entry name" value="YbjQ_1"/>
    <property type="match status" value="1"/>
</dbReference>
<evidence type="ECO:0000256" key="1">
    <source>
        <dbReference type="ARBA" id="ARBA00010751"/>
    </source>
</evidence>
<dbReference type="InterPro" id="IPR035439">
    <property type="entry name" value="UPF0145_dom_sf"/>
</dbReference>
<proteinExistence type="inferred from homology"/>
<dbReference type="OrthoDB" id="9796448at2"/>
<name>A0A518B5U7_9BACT</name>
<evidence type="ECO:0000313" key="2">
    <source>
        <dbReference type="EMBL" id="QDU62344.1"/>
    </source>
</evidence>
<reference evidence="2 3" key="1">
    <citation type="submission" date="2019-02" db="EMBL/GenBank/DDBJ databases">
        <title>Deep-cultivation of Planctomycetes and their phenomic and genomic characterization uncovers novel biology.</title>
        <authorList>
            <person name="Wiegand S."/>
            <person name="Jogler M."/>
            <person name="Boedeker C."/>
            <person name="Pinto D."/>
            <person name="Vollmers J."/>
            <person name="Rivas-Marin E."/>
            <person name="Kohn T."/>
            <person name="Peeters S.H."/>
            <person name="Heuer A."/>
            <person name="Rast P."/>
            <person name="Oberbeckmann S."/>
            <person name="Bunk B."/>
            <person name="Jeske O."/>
            <person name="Meyerdierks A."/>
            <person name="Storesund J.E."/>
            <person name="Kallscheuer N."/>
            <person name="Luecker S."/>
            <person name="Lage O.M."/>
            <person name="Pohl T."/>
            <person name="Merkel B.J."/>
            <person name="Hornburger P."/>
            <person name="Mueller R.-W."/>
            <person name="Bruemmer F."/>
            <person name="Labrenz M."/>
            <person name="Spormann A.M."/>
            <person name="Op den Camp H."/>
            <person name="Overmann J."/>
            <person name="Amann R."/>
            <person name="Jetten M.S.M."/>
            <person name="Mascher T."/>
            <person name="Medema M.H."/>
            <person name="Devos D.P."/>
            <person name="Kaster A.-K."/>
            <person name="Ovreas L."/>
            <person name="Rohde M."/>
            <person name="Galperin M.Y."/>
            <person name="Jogler C."/>
        </authorList>
    </citation>
    <scope>NUCLEOTIDE SEQUENCE [LARGE SCALE GENOMIC DNA]</scope>
    <source>
        <strain evidence="2 3">Pan216</strain>
    </source>
</reference>
<comment type="similarity">
    <text evidence="1">Belongs to the UPF0145 family.</text>
</comment>
<dbReference type="Proteomes" id="UP000317093">
    <property type="component" value="Chromosome"/>
</dbReference>
<accession>A0A518B5U7</accession>